<feature type="region of interest" description="Disordered" evidence="1">
    <location>
        <begin position="42"/>
        <end position="74"/>
    </location>
</feature>
<evidence type="ECO:0000256" key="1">
    <source>
        <dbReference type="SAM" id="MobiDB-lite"/>
    </source>
</evidence>
<accession>A0A7J6SKP2</accession>
<feature type="compositionally biased region" description="Polar residues" evidence="1">
    <location>
        <begin position="48"/>
        <end position="62"/>
    </location>
</feature>
<gene>
    <name evidence="2" type="ORF">FOZ63_021062</name>
</gene>
<dbReference type="EMBL" id="JABANO010017528">
    <property type="protein sequence ID" value="KAF4733333.1"/>
    <property type="molecule type" value="Genomic_DNA"/>
</dbReference>
<proteinExistence type="predicted"/>
<sequence>MSPGRVCSTDDPLWDIIRAKCLGARKASGKSACVIRDNRVGSDEHNTSRLTTDGNQSRNSQPEGPDLLDRSRDDDFCPRSEAEVSMLAKSEEVSLVIGSIGLPVRCPVAASVLPGERVTWATKVHPRARDFFQSHERMIKVLRSIALSIDKESDPILGGDKCVRWHGEVSQDEQDQGIRHAQIRLVKPNENEESEAFVSRVLVFFFATNESFELLMQLPKQPFRPGSSYSLRMLCGDPLCINLHHIAGELG</sequence>
<comment type="caution">
    <text evidence="2">The sequence shown here is derived from an EMBL/GenBank/DDBJ whole genome shotgun (WGS) entry which is preliminary data.</text>
</comment>
<dbReference type="AlphaFoldDB" id="A0A7J6SKP2"/>
<name>A0A7J6SKP2_PEROL</name>
<protein>
    <submittedName>
        <fullName evidence="2">Uncharacterized protein</fullName>
    </submittedName>
</protein>
<dbReference type="Proteomes" id="UP000553632">
    <property type="component" value="Unassembled WGS sequence"/>
</dbReference>
<organism evidence="2 3">
    <name type="scientific">Perkinsus olseni</name>
    <name type="common">Perkinsus atlanticus</name>
    <dbReference type="NCBI Taxonomy" id="32597"/>
    <lineage>
        <taxon>Eukaryota</taxon>
        <taxon>Sar</taxon>
        <taxon>Alveolata</taxon>
        <taxon>Perkinsozoa</taxon>
        <taxon>Perkinsea</taxon>
        <taxon>Perkinsida</taxon>
        <taxon>Perkinsidae</taxon>
        <taxon>Perkinsus</taxon>
    </lineage>
</organism>
<keyword evidence="3" id="KW-1185">Reference proteome</keyword>
<evidence type="ECO:0000313" key="3">
    <source>
        <dbReference type="Proteomes" id="UP000553632"/>
    </source>
</evidence>
<reference evidence="2 3" key="1">
    <citation type="submission" date="2020-04" db="EMBL/GenBank/DDBJ databases">
        <title>Perkinsus olseni comparative genomics.</title>
        <authorList>
            <person name="Bogema D.R."/>
        </authorList>
    </citation>
    <scope>NUCLEOTIDE SEQUENCE [LARGE SCALE GENOMIC DNA]</scope>
    <source>
        <strain evidence="2 3">ATCC PRA-207</strain>
    </source>
</reference>
<evidence type="ECO:0000313" key="2">
    <source>
        <dbReference type="EMBL" id="KAF4733333.1"/>
    </source>
</evidence>